<protein>
    <submittedName>
        <fullName evidence="3">Uncharacterized protein</fullName>
    </submittedName>
</protein>
<organism evidence="3 4">
    <name type="scientific">Actinomortierella ambigua</name>
    <dbReference type="NCBI Taxonomy" id="1343610"/>
    <lineage>
        <taxon>Eukaryota</taxon>
        <taxon>Fungi</taxon>
        <taxon>Fungi incertae sedis</taxon>
        <taxon>Mucoromycota</taxon>
        <taxon>Mortierellomycotina</taxon>
        <taxon>Mortierellomycetes</taxon>
        <taxon>Mortierellales</taxon>
        <taxon>Mortierellaceae</taxon>
        <taxon>Actinomortierella</taxon>
    </lineage>
</organism>
<comment type="caution">
    <text evidence="3">The sequence shown here is derived from an EMBL/GenBank/DDBJ whole genome shotgun (WGS) entry which is preliminary data.</text>
</comment>
<feature type="compositionally biased region" description="Basic and acidic residues" evidence="1">
    <location>
        <begin position="180"/>
        <end position="215"/>
    </location>
</feature>
<evidence type="ECO:0000256" key="2">
    <source>
        <dbReference type="SAM" id="SignalP"/>
    </source>
</evidence>
<dbReference type="EMBL" id="JAAAJB010000036">
    <property type="protein sequence ID" value="KAG0269015.1"/>
    <property type="molecule type" value="Genomic_DNA"/>
</dbReference>
<dbReference type="Proteomes" id="UP000807716">
    <property type="component" value="Unassembled WGS sequence"/>
</dbReference>
<feature type="signal peptide" evidence="2">
    <location>
        <begin position="1"/>
        <end position="22"/>
    </location>
</feature>
<accession>A0A9P6UCG1</accession>
<keyword evidence="4" id="KW-1185">Reference proteome</keyword>
<evidence type="ECO:0000313" key="4">
    <source>
        <dbReference type="Proteomes" id="UP000807716"/>
    </source>
</evidence>
<feature type="region of interest" description="Disordered" evidence="1">
    <location>
        <begin position="176"/>
        <end position="215"/>
    </location>
</feature>
<dbReference type="AlphaFoldDB" id="A0A9P6UCG1"/>
<evidence type="ECO:0000256" key="1">
    <source>
        <dbReference type="SAM" id="MobiDB-lite"/>
    </source>
</evidence>
<evidence type="ECO:0000313" key="3">
    <source>
        <dbReference type="EMBL" id="KAG0269015.1"/>
    </source>
</evidence>
<keyword evidence="2" id="KW-0732">Signal</keyword>
<feature type="chain" id="PRO_5040194497" evidence="2">
    <location>
        <begin position="23"/>
        <end position="215"/>
    </location>
</feature>
<reference evidence="3" key="1">
    <citation type="journal article" date="2020" name="Fungal Divers.">
        <title>Resolving the Mortierellaceae phylogeny through synthesis of multi-gene phylogenetics and phylogenomics.</title>
        <authorList>
            <person name="Vandepol N."/>
            <person name="Liber J."/>
            <person name="Desiro A."/>
            <person name="Na H."/>
            <person name="Kennedy M."/>
            <person name="Barry K."/>
            <person name="Grigoriev I.V."/>
            <person name="Miller A.N."/>
            <person name="O'Donnell K."/>
            <person name="Stajich J.E."/>
            <person name="Bonito G."/>
        </authorList>
    </citation>
    <scope>NUCLEOTIDE SEQUENCE</scope>
    <source>
        <strain evidence="3">BC1065</strain>
    </source>
</reference>
<name>A0A9P6UCG1_9FUNG</name>
<proteinExistence type="predicted"/>
<dbReference type="OrthoDB" id="2422218at2759"/>
<sequence length="215" mass="23809">MRFTRTTFTLLALSTLAILSQAALTKEEEAAAIAKDGPNANLCAPCLEKAMNNHFPHACSKDIDYEAANSRPSGATPTEERCVCVSFNDLYWMKADCSKECLYVHNPQAMAHFLPASQIEGCGNWIDFETGQEKEVEGYPAKDPNHKPEVFELHVPSPEDMAAFDSDGRTYDVKTSVTFADDKKESKEAAENPEKEEEAKVDTKAPSKENPKEEL</sequence>
<gene>
    <name evidence="3" type="ORF">DFQ27_005121</name>
</gene>